<evidence type="ECO:0000259" key="11">
    <source>
        <dbReference type="PROSITE" id="PS50884"/>
    </source>
</evidence>
<dbReference type="InterPro" id="IPR045174">
    <property type="entry name" value="Dof"/>
</dbReference>
<evidence type="ECO:0000256" key="9">
    <source>
        <dbReference type="RuleBase" id="RU369094"/>
    </source>
</evidence>
<evidence type="ECO:0000256" key="7">
    <source>
        <dbReference type="ARBA" id="ARBA00023242"/>
    </source>
</evidence>
<accession>A0A444X7E7</accession>
<comment type="function">
    <text evidence="9">Transcription factor that binds specifically to a 5'-AA[AG]G-3' consensus core sequence.</text>
</comment>
<evidence type="ECO:0000256" key="2">
    <source>
        <dbReference type="ARBA" id="ARBA00022771"/>
    </source>
</evidence>
<dbReference type="GO" id="GO:0008270">
    <property type="term" value="F:zinc ion binding"/>
    <property type="evidence" value="ECO:0007669"/>
    <property type="project" value="UniProtKB-KW"/>
</dbReference>
<gene>
    <name evidence="12" type="ORF">Ahy_B10g105197</name>
</gene>
<evidence type="ECO:0000256" key="5">
    <source>
        <dbReference type="ARBA" id="ARBA00023125"/>
    </source>
</evidence>
<keyword evidence="4 9" id="KW-0805">Transcription regulation</keyword>
<feature type="compositionally biased region" description="Low complexity" evidence="10">
    <location>
        <begin position="98"/>
        <end position="142"/>
    </location>
</feature>
<proteinExistence type="predicted"/>
<feature type="region of interest" description="Disordered" evidence="10">
    <location>
        <begin position="78"/>
        <end position="142"/>
    </location>
</feature>
<comment type="subcellular location">
    <subcellularLocation>
        <location evidence="8 9">Nucleus</location>
    </subcellularLocation>
</comment>
<dbReference type="PROSITE" id="PS01361">
    <property type="entry name" value="ZF_DOF_1"/>
    <property type="match status" value="1"/>
</dbReference>
<evidence type="ECO:0000256" key="3">
    <source>
        <dbReference type="ARBA" id="ARBA00022833"/>
    </source>
</evidence>
<dbReference type="AlphaFoldDB" id="A0A444X7E7"/>
<feature type="domain" description="Dof-type" evidence="11">
    <location>
        <begin position="34"/>
        <end position="88"/>
    </location>
</feature>
<evidence type="ECO:0000256" key="8">
    <source>
        <dbReference type="PROSITE-ProRule" id="PRU00071"/>
    </source>
</evidence>
<name>A0A444X7E7_ARAHY</name>
<sequence>MQDSPSTAPAGGRFFGGGVGDRRLRPHNQHQEPLKCPRCDSLNTKFCYYNNYNLSQPRHFCKNCRRYWTNGGVLRNVPVGGGCRKSKSKRSNAKSKKSNNNNCSSSLEAAPETTTPQPQLPEGNLNSNSNSNSGSESSSLTAIATSSAATEAVSAATSNAALSKNPVPDENVNSSNFTGGGGYYGGFSDIGTFTSLMSSANETMSFGFENNVNVLDATLFRFGNDDGEWLQQKVIGNGSDDQRNNNNNNQEFASEPLMLDQTGPVELSSLQNGKVGNGGCGPLDWHAAGGDGSDHDHDLFDLTSAVDQSYWTHTHWSDQDNNPNLFHLP</sequence>
<evidence type="ECO:0000313" key="12">
    <source>
        <dbReference type="EMBL" id="RYQ85628.1"/>
    </source>
</evidence>
<keyword evidence="3 9" id="KW-0862">Zinc</keyword>
<dbReference type="PANTHER" id="PTHR31992:SF333">
    <property type="entry name" value="DOF ZINC FINGER PROTEIN"/>
    <property type="match status" value="1"/>
</dbReference>
<protein>
    <recommendedName>
        <fullName evidence="9">Dof zinc finger protein</fullName>
    </recommendedName>
</protein>
<dbReference type="GO" id="GO:0003677">
    <property type="term" value="F:DNA binding"/>
    <property type="evidence" value="ECO:0007669"/>
    <property type="project" value="UniProtKB-UniRule"/>
</dbReference>
<dbReference type="Proteomes" id="UP000289738">
    <property type="component" value="Chromosome B10"/>
</dbReference>
<feature type="region of interest" description="Disordered" evidence="10">
    <location>
        <begin position="1"/>
        <end position="35"/>
    </location>
</feature>
<dbReference type="InterPro" id="IPR003851">
    <property type="entry name" value="Znf_Dof"/>
</dbReference>
<evidence type="ECO:0000256" key="4">
    <source>
        <dbReference type="ARBA" id="ARBA00023015"/>
    </source>
</evidence>
<reference evidence="12 13" key="1">
    <citation type="submission" date="2019-01" db="EMBL/GenBank/DDBJ databases">
        <title>Sequencing of cultivated peanut Arachis hypogaea provides insights into genome evolution and oil improvement.</title>
        <authorList>
            <person name="Chen X."/>
        </authorList>
    </citation>
    <scope>NUCLEOTIDE SEQUENCE [LARGE SCALE GENOMIC DNA]</scope>
    <source>
        <strain evidence="13">cv. Fuhuasheng</strain>
        <tissue evidence="12">Leaves</tissue>
    </source>
</reference>
<keyword evidence="6 9" id="KW-0804">Transcription</keyword>
<evidence type="ECO:0000256" key="10">
    <source>
        <dbReference type="SAM" id="MobiDB-lite"/>
    </source>
</evidence>
<evidence type="ECO:0000256" key="1">
    <source>
        <dbReference type="ARBA" id="ARBA00022723"/>
    </source>
</evidence>
<dbReference type="GO" id="GO:0003700">
    <property type="term" value="F:DNA-binding transcription factor activity"/>
    <property type="evidence" value="ECO:0007669"/>
    <property type="project" value="UniProtKB-UniRule"/>
</dbReference>
<dbReference type="GO" id="GO:0005634">
    <property type="term" value="C:nucleus"/>
    <property type="evidence" value="ECO:0007669"/>
    <property type="project" value="UniProtKB-SubCell"/>
</dbReference>
<keyword evidence="2 8" id="KW-0863">Zinc-finger</keyword>
<dbReference type="OrthoDB" id="1927254at2759"/>
<keyword evidence="1 9" id="KW-0479">Metal-binding</keyword>
<feature type="compositionally biased region" description="Basic residues" evidence="10">
    <location>
        <begin position="84"/>
        <end position="97"/>
    </location>
</feature>
<evidence type="ECO:0000256" key="6">
    <source>
        <dbReference type="ARBA" id="ARBA00023163"/>
    </source>
</evidence>
<comment type="caution">
    <text evidence="12">The sequence shown here is derived from an EMBL/GenBank/DDBJ whole genome shotgun (WGS) entry which is preliminary data.</text>
</comment>
<evidence type="ECO:0000313" key="13">
    <source>
        <dbReference type="Proteomes" id="UP000289738"/>
    </source>
</evidence>
<keyword evidence="5 8" id="KW-0238">DNA-binding</keyword>
<organism evidence="12 13">
    <name type="scientific">Arachis hypogaea</name>
    <name type="common">Peanut</name>
    <dbReference type="NCBI Taxonomy" id="3818"/>
    <lineage>
        <taxon>Eukaryota</taxon>
        <taxon>Viridiplantae</taxon>
        <taxon>Streptophyta</taxon>
        <taxon>Embryophyta</taxon>
        <taxon>Tracheophyta</taxon>
        <taxon>Spermatophyta</taxon>
        <taxon>Magnoliopsida</taxon>
        <taxon>eudicotyledons</taxon>
        <taxon>Gunneridae</taxon>
        <taxon>Pentapetalae</taxon>
        <taxon>rosids</taxon>
        <taxon>fabids</taxon>
        <taxon>Fabales</taxon>
        <taxon>Fabaceae</taxon>
        <taxon>Papilionoideae</taxon>
        <taxon>50 kb inversion clade</taxon>
        <taxon>dalbergioids sensu lato</taxon>
        <taxon>Dalbergieae</taxon>
        <taxon>Pterocarpus clade</taxon>
        <taxon>Arachis</taxon>
    </lineage>
</organism>
<dbReference type="PROSITE" id="PS50884">
    <property type="entry name" value="ZF_DOF_2"/>
    <property type="match status" value="1"/>
</dbReference>
<dbReference type="Gramene" id="arahy.Tifrunner.gnm2.ann2.Ah20g406900.1">
    <property type="protein sequence ID" value="arahy.Tifrunner.gnm2.ann2.Ah20g406900.1-CDS-1"/>
    <property type="gene ID" value="arahy.Tifrunner.gnm2.ann2.Ah20g406900"/>
</dbReference>
<dbReference type="EMBL" id="SDMP01000020">
    <property type="protein sequence ID" value="RYQ85628.1"/>
    <property type="molecule type" value="Genomic_DNA"/>
</dbReference>
<keyword evidence="13" id="KW-1185">Reference proteome</keyword>
<dbReference type="PANTHER" id="PTHR31992">
    <property type="entry name" value="DOF ZINC FINGER PROTEIN DOF1.4-RELATED"/>
    <property type="match status" value="1"/>
</dbReference>
<keyword evidence="7 8" id="KW-0539">Nucleus</keyword>
<dbReference type="STRING" id="3818.A0A444X7E7"/>
<dbReference type="Pfam" id="PF02701">
    <property type="entry name" value="Zn_ribbon_Dof"/>
    <property type="match status" value="1"/>
</dbReference>